<name>A0ABS2Q0C4_9BACL</name>
<evidence type="ECO:0000256" key="1">
    <source>
        <dbReference type="SAM" id="Phobius"/>
    </source>
</evidence>
<proteinExistence type="predicted"/>
<evidence type="ECO:0000313" key="3">
    <source>
        <dbReference type="Proteomes" id="UP000808914"/>
    </source>
</evidence>
<comment type="caution">
    <text evidence="2">The sequence shown here is derived from an EMBL/GenBank/DDBJ whole genome shotgun (WGS) entry which is preliminary data.</text>
</comment>
<sequence length="156" mass="16812">MLKKIIASLIVLSFVLVPIGDAVFHHGPDSASARGYKSGVKSFNMNKGNSGGTHSLFQKKNPQTNKQKTISSYKKTANKSSKGGFLKGMLFGGLAGMLFGGLLSHFGALGSVLGMVINVLIIVVVIAVLVAIIRGLLSMIFKKNKQKEEEYNTWRK</sequence>
<feature type="transmembrane region" description="Helical" evidence="1">
    <location>
        <begin position="84"/>
        <end position="106"/>
    </location>
</feature>
<keyword evidence="1" id="KW-1133">Transmembrane helix</keyword>
<keyword evidence="1" id="KW-0812">Transmembrane</keyword>
<dbReference type="Proteomes" id="UP000808914">
    <property type="component" value="Unassembled WGS sequence"/>
</dbReference>
<keyword evidence="1" id="KW-0472">Membrane</keyword>
<feature type="transmembrane region" description="Helical" evidence="1">
    <location>
        <begin position="112"/>
        <end position="137"/>
    </location>
</feature>
<dbReference type="RefSeq" id="WP_205003596.1">
    <property type="nucleotide sequence ID" value="NZ_JAFBER010000011.1"/>
</dbReference>
<organism evidence="2 3">
    <name type="scientific">Scopulibacillus daqui</name>
    <dbReference type="NCBI Taxonomy" id="1469162"/>
    <lineage>
        <taxon>Bacteria</taxon>
        <taxon>Bacillati</taxon>
        <taxon>Bacillota</taxon>
        <taxon>Bacilli</taxon>
        <taxon>Bacillales</taxon>
        <taxon>Sporolactobacillaceae</taxon>
        <taxon>Scopulibacillus</taxon>
    </lineage>
</organism>
<reference evidence="2 3" key="1">
    <citation type="submission" date="2021-01" db="EMBL/GenBank/DDBJ databases">
        <title>Genomic Encyclopedia of Type Strains, Phase IV (KMG-IV): sequencing the most valuable type-strain genomes for metagenomic binning, comparative biology and taxonomic classification.</title>
        <authorList>
            <person name="Goeker M."/>
        </authorList>
    </citation>
    <scope>NUCLEOTIDE SEQUENCE [LARGE SCALE GENOMIC DNA]</scope>
    <source>
        <strain evidence="2 3">DSM 28236</strain>
    </source>
</reference>
<keyword evidence="3" id="KW-1185">Reference proteome</keyword>
<accession>A0ABS2Q0C4</accession>
<evidence type="ECO:0000313" key="2">
    <source>
        <dbReference type="EMBL" id="MBM7645671.1"/>
    </source>
</evidence>
<dbReference type="EMBL" id="JAFBER010000011">
    <property type="protein sequence ID" value="MBM7645671.1"/>
    <property type="molecule type" value="Genomic_DNA"/>
</dbReference>
<protein>
    <submittedName>
        <fullName evidence="2">Membrane protein</fullName>
    </submittedName>
</protein>
<gene>
    <name evidence="2" type="ORF">JOD45_001890</name>
</gene>
<feature type="transmembrane region" description="Helical" evidence="1">
    <location>
        <begin position="6"/>
        <end position="24"/>
    </location>
</feature>